<protein>
    <submittedName>
        <fullName evidence="2">Putative Zn finger-like uncharacterized protein</fullName>
    </submittedName>
</protein>
<dbReference type="EMBL" id="QUMO01000002">
    <property type="protein sequence ID" value="REF87506.1"/>
    <property type="molecule type" value="Genomic_DNA"/>
</dbReference>
<sequence>MLIDCPSCGASYHITKATLEPNGRRVACPRCETIWFAKPSKPDIEEDATVPFAPDLRISPDDRLTAGMGHKGMAHTGTAHKSFARAVSTPAPPAPRPHIPAFVHNCFAGTLLLALAMGLIASRGTVARAWPGAGRLYAAIGIPVEHNGLAIRDLHTSLTRLDGQLLLGVEGEIVNLRPDATPVPAVRLAIRDADGHELYAWTVRAERRTLAAGDSLLFRARLAQPPAGGRDVAARFANTDMLASR</sequence>
<dbReference type="Pfam" id="PF13717">
    <property type="entry name" value="Zn_ribbon_4"/>
    <property type="match status" value="1"/>
</dbReference>
<evidence type="ECO:0000313" key="2">
    <source>
        <dbReference type="EMBL" id="REF87506.1"/>
    </source>
</evidence>
<accession>A0A3D9Z889</accession>
<reference evidence="2 3" key="1">
    <citation type="submission" date="2018-08" db="EMBL/GenBank/DDBJ databases">
        <title>Genomic Encyclopedia of Type Strains, Phase IV (KMG-IV): sequencing the most valuable type-strain genomes for metagenomic binning, comparative biology and taxonomic classification.</title>
        <authorList>
            <person name="Goeker M."/>
        </authorList>
    </citation>
    <scope>NUCLEOTIDE SEQUENCE [LARGE SCALE GENOMIC DNA]</scope>
    <source>
        <strain evidence="2 3">BW863</strain>
    </source>
</reference>
<dbReference type="NCBIfam" id="TIGR02098">
    <property type="entry name" value="MJ0042_CXXC"/>
    <property type="match status" value="1"/>
</dbReference>
<dbReference type="InterPro" id="IPR011723">
    <property type="entry name" value="Znf/thioredoxin_put"/>
</dbReference>
<dbReference type="AlphaFoldDB" id="A0A3D9Z889"/>
<keyword evidence="3" id="KW-1185">Reference proteome</keyword>
<dbReference type="OrthoDB" id="7159357at2"/>
<organism evidence="2 3">
    <name type="scientific">Methylovirgula ligni</name>
    <dbReference type="NCBI Taxonomy" id="569860"/>
    <lineage>
        <taxon>Bacteria</taxon>
        <taxon>Pseudomonadati</taxon>
        <taxon>Pseudomonadota</taxon>
        <taxon>Alphaproteobacteria</taxon>
        <taxon>Hyphomicrobiales</taxon>
        <taxon>Beijerinckiaceae</taxon>
        <taxon>Methylovirgula</taxon>
    </lineage>
</organism>
<proteinExistence type="predicted"/>
<feature type="domain" description="Zinc finger/thioredoxin putative" evidence="1">
    <location>
        <begin position="1"/>
        <end position="36"/>
    </location>
</feature>
<name>A0A3D9Z889_9HYPH</name>
<gene>
    <name evidence="2" type="ORF">DES32_1129</name>
</gene>
<evidence type="ECO:0000313" key="3">
    <source>
        <dbReference type="Proteomes" id="UP000256900"/>
    </source>
</evidence>
<dbReference type="RefSeq" id="WP_115835699.1">
    <property type="nucleotide sequence ID" value="NZ_CP025086.1"/>
</dbReference>
<evidence type="ECO:0000259" key="1">
    <source>
        <dbReference type="Pfam" id="PF13717"/>
    </source>
</evidence>
<comment type="caution">
    <text evidence="2">The sequence shown here is derived from an EMBL/GenBank/DDBJ whole genome shotgun (WGS) entry which is preliminary data.</text>
</comment>
<dbReference type="Proteomes" id="UP000256900">
    <property type="component" value="Unassembled WGS sequence"/>
</dbReference>